<evidence type="ECO:0000256" key="5">
    <source>
        <dbReference type="ARBA" id="ARBA00022741"/>
    </source>
</evidence>
<proteinExistence type="predicted"/>
<keyword evidence="3" id="KW-0762">Sugar transport</keyword>
<keyword evidence="2" id="KW-1003">Cell membrane</keyword>
<evidence type="ECO:0000256" key="2">
    <source>
        <dbReference type="ARBA" id="ARBA00022475"/>
    </source>
</evidence>
<reference evidence="10 11" key="1">
    <citation type="submission" date="2018-08" db="EMBL/GenBank/DDBJ databases">
        <title>Aeromicrobium sp. M2KJ-4, whole genome shotgun sequence.</title>
        <authorList>
            <person name="Tuo L."/>
        </authorList>
    </citation>
    <scope>NUCLEOTIDE SEQUENCE [LARGE SCALE GENOMIC DNA]</scope>
    <source>
        <strain evidence="10 11">M2KJ-4</strain>
    </source>
</reference>
<dbReference type="RefSeq" id="WP_119705781.1">
    <property type="nucleotide sequence ID" value="NZ_JBHSOI010000001.1"/>
</dbReference>
<dbReference type="Proteomes" id="UP000265581">
    <property type="component" value="Unassembled WGS sequence"/>
</dbReference>
<evidence type="ECO:0000256" key="8">
    <source>
        <dbReference type="ARBA" id="ARBA00023136"/>
    </source>
</evidence>
<comment type="caution">
    <text evidence="10">The sequence shown here is derived from an EMBL/GenBank/DDBJ whole genome shotgun (WGS) entry which is preliminary data.</text>
</comment>
<dbReference type="InterPro" id="IPR050107">
    <property type="entry name" value="ABC_carbohydrate_import_ATPase"/>
</dbReference>
<keyword evidence="11" id="KW-1185">Reference proteome</keyword>
<gene>
    <name evidence="10" type="ORF">DX116_18515</name>
</gene>
<dbReference type="SUPFAM" id="SSF52540">
    <property type="entry name" value="P-loop containing nucleoside triphosphate hydrolases"/>
    <property type="match status" value="2"/>
</dbReference>
<feature type="domain" description="ABC transporter" evidence="9">
    <location>
        <begin position="8"/>
        <end position="249"/>
    </location>
</feature>
<dbReference type="SMART" id="SM00382">
    <property type="entry name" value="AAA"/>
    <property type="match status" value="2"/>
</dbReference>
<dbReference type="EMBL" id="QUBR01000003">
    <property type="protein sequence ID" value="REK68858.1"/>
    <property type="molecule type" value="Genomic_DNA"/>
</dbReference>
<evidence type="ECO:0000256" key="6">
    <source>
        <dbReference type="ARBA" id="ARBA00022840"/>
    </source>
</evidence>
<protein>
    <submittedName>
        <fullName evidence="10">Sugar ABC transporter ATP-binding protein</fullName>
    </submittedName>
</protein>
<dbReference type="CDD" id="cd03215">
    <property type="entry name" value="ABC_Carb_Monos_II"/>
    <property type="match status" value="1"/>
</dbReference>
<feature type="domain" description="ABC transporter" evidence="9">
    <location>
        <begin position="267"/>
        <end position="509"/>
    </location>
</feature>
<dbReference type="InterPro" id="IPR027417">
    <property type="entry name" value="P-loop_NTPase"/>
</dbReference>
<evidence type="ECO:0000256" key="1">
    <source>
        <dbReference type="ARBA" id="ARBA00022448"/>
    </source>
</evidence>
<dbReference type="PANTHER" id="PTHR43790">
    <property type="entry name" value="CARBOHYDRATE TRANSPORT ATP-BINDING PROTEIN MG119-RELATED"/>
    <property type="match status" value="1"/>
</dbReference>
<keyword evidence="4" id="KW-0677">Repeat</keyword>
<evidence type="ECO:0000313" key="10">
    <source>
        <dbReference type="EMBL" id="REK68858.1"/>
    </source>
</evidence>
<dbReference type="Pfam" id="PF00005">
    <property type="entry name" value="ABC_tran"/>
    <property type="match status" value="2"/>
</dbReference>
<dbReference type="PROSITE" id="PS50893">
    <property type="entry name" value="ABC_TRANSPORTER_2"/>
    <property type="match status" value="2"/>
</dbReference>
<dbReference type="AlphaFoldDB" id="A0A371NZN1"/>
<keyword evidence="8" id="KW-0472">Membrane</keyword>
<evidence type="ECO:0000256" key="7">
    <source>
        <dbReference type="ARBA" id="ARBA00022967"/>
    </source>
</evidence>
<keyword evidence="1" id="KW-0813">Transport</keyword>
<keyword evidence="7" id="KW-1278">Translocase</keyword>
<dbReference type="InterPro" id="IPR003593">
    <property type="entry name" value="AAA+_ATPase"/>
</dbReference>
<evidence type="ECO:0000313" key="11">
    <source>
        <dbReference type="Proteomes" id="UP000265581"/>
    </source>
</evidence>
<keyword evidence="6 10" id="KW-0067">ATP-binding</keyword>
<dbReference type="InterPro" id="IPR003439">
    <property type="entry name" value="ABC_transporter-like_ATP-bd"/>
</dbReference>
<dbReference type="GO" id="GO:0005524">
    <property type="term" value="F:ATP binding"/>
    <property type="evidence" value="ECO:0007669"/>
    <property type="project" value="UniProtKB-KW"/>
</dbReference>
<dbReference type="GO" id="GO:0016887">
    <property type="term" value="F:ATP hydrolysis activity"/>
    <property type="evidence" value="ECO:0007669"/>
    <property type="project" value="InterPro"/>
</dbReference>
<evidence type="ECO:0000256" key="3">
    <source>
        <dbReference type="ARBA" id="ARBA00022597"/>
    </source>
</evidence>
<sequence>MTSSHPRLELAGVSKTFGPNRVLSGVDLVVGPGEIRGLAGQNGSGKSTLIKILTGIHAPDPGSRIAVDGSPLHLPVRWGAAQRAGIGVVHQDLGLLDNLTVAENICVGGYPVSRWGRIDRRARDRLAESTLDRIGVHVSPRAMVAELTAAERAEVAIARAMRDHAPGRGLTILDESTRSLRGADLERIHAMLRRIVDGGSSAIIISHSLRELTTIADSVTVLRDGHVTGDLSRSAADVSEATIAQAMLGDSLTAFHRPRSASQDHPDRAPRVLVRGLTGGPVRDVSFEIGRGEILGITGAPGSGHDEMAGLLAGDVRPAAGQMVVDDRTIDLPRAAITSILRAGVMLVPERRDRDGLAMEMSIRDNVTLPQLAGRHRLFLNRPWQSREAGRVIRKHDVRPSRPHALVRELSGGNQQKVLLAKWLEMRPRFLILHEPTQAVDVGARREILTNIAAAAQEGTSILVVSSEADDLTAICDRVLIHGVDGLTPADAANPTQLIDQVFAPTTRTLP</sequence>
<dbReference type="OrthoDB" id="3812274at2"/>
<dbReference type="PROSITE" id="PS00211">
    <property type="entry name" value="ABC_TRANSPORTER_1"/>
    <property type="match status" value="1"/>
</dbReference>
<dbReference type="PANTHER" id="PTHR43790:SF3">
    <property type="entry name" value="D-ALLOSE IMPORT ATP-BINDING PROTEIN ALSA-RELATED"/>
    <property type="match status" value="1"/>
</dbReference>
<name>A0A371NZN1_9ACTN</name>
<dbReference type="Gene3D" id="3.40.50.300">
    <property type="entry name" value="P-loop containing nucleotide triphosphate hydrolases"/>
    <property type="match status" value="2"/>
</dbReference>
<keyword evidence="5" id="KW-0547">Nucleotide-binding</keyword>
<evidence type="ECO:0000259" key="9">
    <source>
        <dbReference type="PROSITE" id="PS50893"/>
    </source>
</evidence>
<organism evidence="10 11">
    <name type="scientific">Aeromicrobium endophyticum</name>
    <dbReference type="NCBI Taxonomy" id="2292704"/>
    <lineage>
        <taxon>Bacteria</taxon>
        <taxon>Bacillati</taxon>
        <taxon>Actinomycetota</taxon>
        <taxon>Actinomycetes</taxon>
        <taxon>Propionibacteriales</taxon>
        <taxon>Nocardioidaceae</taxon>
        <taxon>Aeromicrobium</taxon>
    </lineage>
</organism>
<dbReference type="InterPro" id="IPR017871">
    <property type="entry name" value="ABC_transporter-like_CS"/>
</dbReference>
<evidence type="ECO:0000256" key="4">
    <source>
        <dbReference type="ARBA" id="ARBA00022737"/>
    </source>
</evidence>
<accession>A0A371NZN1</accession>